<dbReference type="Pfam" id="PF07883">
    <property type="entry name" value="Cupin_2"/>
    <property type="match status" value="1"/>
</dbReference>
<dbReference type="InterPro" id="IPR014710">
    <property type="entry name" value="RmlC-like_jellyroll"/>
</dbReference>
<dbReference type="SUPFAM" id="SSF51182">
    <property type="entry name" value="RmlC-like cupins"/>
    <property type="match status" value="1"/>
</dbReference>
<evidence type="ECO:0000313" key="3">
    <source>
        <dbReference type="Proteomes" id="UP000761264"/>
    </source>
</evidence>
<evidence type="ECO:0000313" key="2">
    <source>
        <dbReference type="EMBL" id="NIA69089.1"/>
    </source>
</evidence>
<reference evidence="2" key="1">
    <citation type="submission" date="2020-03" db="EMBL/GenBank/DDBJ databases">
        <title>Genome of Pelagibius litoralis DSM 21314T.</title>
        <authorList>
            <person name="Wang G."/>
        </authorList>
    </citation>
    <scope>NUCLEOTIDE SEQUENCE</scope>
    <source>
        <strain evidence="2">DSM 21314</strain>
    </source>
</reference>
<proteinExistence type="predicted"/>
<dbReference type="InterPro" id="IPR013096">
    <property type="entry name" value="Cupin_2"/>
</dbReference>
<gene>
    <name evidence="2" type="ORF">HBA54_10870</name>
</gene>
<dbReference type="Gene3D" id="2.60.120.10">
    <property type="entry name" value="Jelly Rolls"/>
    <property type="match status" value="1"/>
</dbReference>
<dbReference type="RefSeq" id="WP_167224333.1">
    <property type="nucleotide sequence ID" value="NZ_JAAQPH010000007.1"/>
</dbReference>
<name>A0A967CCJ7_9PROT</name>
<feature type="domain" description="Cupin type-2" evidence="1">
    <location>
        <begin position="56"/>
        <end position="118"/>
    </location>
</feature>
<organism evidence="2 3">
    <name type="scientific">Pelagibius litoralis</name>
    <dbReference type="NCBI Taxonomy" id="374515"/>
    <lineage>
        <taxon>Bacteria</taxon>
        <taxon>Pseudomonadati</taxon>
        <taxon>Pseudomonadota</taxon>
        <taxon>Alphaproteobacteria</taxon>
        <taxon>Rhodospirillales</taxon>
        <taxon>Rhodovibrionaceae</taxon>
        <taxon>Pelagibius</taxon>
    </lineage>
</organism>
<sequence>MPKEISRKLTQTYLELRADGGVTEIELTPEFWPQLMSGKRETAGRLIMAADMTEDMAHWEMHPAGDEVLLLLSGQVTIVLERPGQNEEIDLKAGETFVVPRGCWHRVKLCEAGQMVFMTLGEGTEHKPL</sequence>
<keyword evidence="3" id="KW-1185">Reference proteome</keyword>
<dbReference type="EMBL" id="JAAQPH010000007">
    <property type="protein sequence ID" value="NIA69089.1"/>
    <property type="molecule type" value="Genomic_DNA"/>
</dbReference>
<dbReference type="InterPro" id="IPR011051">
    <property type="entry name" value="RmlC_Cupin_sf"/>
</dbReference>
<comment type="caution">
    <text evidence="2">The sequence shown here is derived from an EMBL/GenBank/DDBJ whole genome shotgun (WGS) entry which is preliminary data.</text>
</comment>
<dbReference type="Proteomes" id="UP000761264">
    <property type="component" value="Unassembled WGS sequence"/>
</dbReference>
<dbReference type="AlphaFoldDB" id="A0A967CCJ7"/>
<evidence type="ECO:0000259" key="1">
    <source>
        <dbReference type="Pfam" id="PF07883"/>
    </source>
</evidence>
<accession>A0A967CCJ7</accession>
<protein>
    <submittedName>
        <fullName evidence="2">Cupin domain-containing protein</fullName>
    </submittedName>
</protein>